<dbReference type="PANTHER" id="PTHR36826">
    <property type="entry name" value="PROTEIN ECM13"/>
    <property type="match status" value="1"/>
</dbReference>
<dbReference type="OrthoDB" id="5431245at2759"/>
<dbReference type="InterPro" id="IPR037738">
    <property type="entry name" value="Ecm13-like"/>
</dbReference>
<protein>
    <submittedName>
        <fullName evidence="2">Uncharacterized protein</fullName>
    </submittedName>
</protein>
<organism evidence="2 3">
    <name type="scientific">Fonsecaea monophora</name>
    <dbReference type="NCBI Taxonomy" id="254056"/>
    <lineage>
        <taxon>Eukaryota</taxon>
        <taxon>Fungi</taxon>
        <taxon>Dikarya</taxon>
        <taxon>Ascomycota</taxon>
        <taxon>Pezizomycotina</taxon>
        <taxon>Eurotiomycetes</taxon>
        <taxon>Chaetothyriomycetidae</taxon>
        <taxon>Chaetothyriales</taxon>
        <taxon>Herpotrichiellaceae</taxon>
        <taxon>Fonsecaea</taxon>
    </lineage>
</organism>
<evidence type="ECO:0000256" key="1">
    <source>
        <dbReference type="SAM" id="MobiDB-lite"/>
    </source>
</evidence>
<dbReference type="AlphaFoldDB" id="A0A177FCA0"/>
<reference evidence="2 3" key="1">
    <citation type="submission" date="2016-03" db="EMBL/GenBank/DDBJ databases">
        <title>Draft genome sequence of the Fonsecaea monophora CBS 269.37.</title>
        <authorList>
            <person name="Bombassaro A."/>
            <person name="Vinicius W.A."/>
            <person name="De Hoog S."/>
            <person name="Sun J."/>
            <person name="Souza E.M."/>
            <person name="Raittz R.T."/>
            <person name="Costa F."/>
            <person name="Leao A.C."/>
            <person name="Tadra-Sfeir M.Z."/>
            <person name="Baura V."/>
            <person name="Balsanelli E."/>
            <person name="Pedrosa F.O."/>
            <person name="Moreno L.F."/>
            <person name="Steffens M.B."/>
            <person name="Xi L."/>
            <person name="Bocca A.L."/>
            <person name="Felipe M.S."/>
            <person name="Teixeira M."/>
            <person name="Telles Filho F.Q."/>
            <person name="Azevedo C.M."/>
            <person name="Gomes R."/>
            <person name="Vicente V.A."/>
        </authorList>
    </citation>
    <scope>NUCLEOTIDE SEQUENCE [LARGE SCALE GENOMIC DNA]</scope>
    <source>
        <strain evidence="2 3">CBS 269.37</strain>
    </source>
</reference>
<feature type="region of interest" description="Disordered" evidence="1">
    <location>
        <begin position="216"/>
        <end position="250"/>
    </location>
</feature>
<evidence type="ECO:0000313" key="3">
    <source>
        <dbReference type="Proteomes" id="UP000077002"/>
    </source>
</evidence>
<feature type="region of interest" description="Disordered" evidence="1">
    <location>
        <begin position="95"/>
        <end position="201"/>
    </location>
</feature>
<feature type="region of interest" description="Disordered" evidence="1">
    <location>
        <begin position="1"/>
        <end position="33"/>
    </location>
</feature>
<gene>
    <name evidence="2" type="ORF">AYO21_04474</name>
</gene>
<keyword evidence="3" id="KW-1185">Reference proteome</keyword>
<comment type="caution">
    <text evidence="2">The sequence shown here is derived from an EMBL/GenBank/DDBJ whole genome shotgun (WGS) entry which is preliminary data.</text>
</comment>
<dbReference type="RefSeq" id="XP_022513263.1">
    <property type="nucleotide sequence ID" value="XM_022654447.1"/>
</dbReference>
<name>A0A177FCA0_9EURO</name>
<accession>A0A177FCA0</accession>
<evidence type="ECO:0000313" key="2">
    <source>
        <dbReference type="EMBL" id="OAG41311.1"/>
    </source>
</evidence>
<dbReference type="GeneID" id="34599644"/>
<feature type="compositionally biased region" description="Low complexity" evidence="1">
    <location>
        <begin position="1"/>
        <end position="20"/>
    </location>
</feature>
<dbReference type="EMBL" id="LVKK01000025">
    <property type="protein sequence ID" value="OAG41311.1"/>
    <property type="molecule type" value="Genomic_DNA"/>
</dbReference>
<dbReference type="PANTHER" id="PTHR36826:SF1">
    <property type="entry name" value="PROTEIN ECM13"/>
    <property type="match status" value="1"/>
</dbReference>
<feature type="compositionally biased region" description="Polar residues" evidence="1">
    <location>
        <begin position="240"/>
        <end position="250"/>
    </location>
</feature>
<proteinExistence type="predicted"/>
<feature type="compositionally biased region" description="Acidic residues" evidence="1">
    <location>
        <begin position="111"/>
        <end position="134"/>
    </location>
</feature>
<feature type="compositionally biased region" description="Acidic residues" evidence="1">
    <location>
        <begin position="147"/>
        <end position="161"/>
    </location>
</feature>
<sequence>MPSSVTFSASTATTKSAGQSIYSRPPQKKQKMSITQTYFLAHSARGKLSREAARPDHDLRLLVGHANMLDSLMLDLANAEQEQERWFNNIVNGSQAQEEEEEDNQRHVETIVEEPEADWEPEDASSEEESEDESEQKPDTQVTAIEVDSDMEDDDDEENEDLSLVRTASRHSPPELSLDTDSDSEDDHMPPSPPTTSIEVLSEKQRQAIATTSFYDAKDNASLSPAESEAFEEEGFYLPSRQQPTIIAAY</sequence>
<dbReference type="Proteomes" id="UP000077002">
    <property type="component" value="Unassembled WGS sequence"/>
</dbReference>